<accession>A0ABY1WB35</accession>
<organism evidence="1 2">
    <name type="scientific">Pseudoxanthomonas winnipegensis</name>
    <dbReference type="NCBI Taxonomy" id="2480810"/>
    <lineage>
        <taxon>Bacteria</taxon>
        <taxon>Pseudomonadati</taxon>
        <taxon>Pseudomonadota</taxon>
        <taxon>Gammaproteobacteria</taxon>
        <taxon>Lysobacterales</taxon>
        <taxon>Lysobacteraceae</taxon>
        <taxon>Pseudoxanthomonas</taxon>
    </lineage>
</organism>
<dbReference type="Proteomes" id="UP000293089">
    <property type="component" value="Unassembled WGS sequence"/>
</dbReference>
<dbReference type="PIRSF" id="PIRSF028589">
    <property type="entry name" value="UCP028589"/>
    <property type="match status" value="1"/>
</dbReference>
<sequence>MEDYSYLGSGKLLVREFGSAAPFVEVGNCSAVTLTPQTNSIVLADSTQPGGGTRNQVDRVTGWQLAYTFTDLSPENLARATRGTASAITAGTVTDETAVAYLGGSTPLLNPAATITTVKGASGSTTYTAGTDYELRDGMLYIPTTSSIPAPVAGAANVKVTYTNVAGQRVEAQTTSQKNYEFLFAGLNEARSGKPVRLNAYKVSGGVLQEMALIGDQFGSFQVTGGLLADTSKPAGKSQYFNAVIIA</sequence>
<protein>
    <recommendedName>
        <fullName evidence="3">Tail fiber protein</fullName>
    </recommendedName>
</protein>
<gene>
    <name evidence="1" type="ORF">EA658_13675</name>
</gene>
<name>A0ABY1WB35_9GAMM</name>
<comment type="caution">
    <text evidence="1">The sequence shown here is derived from an EMBL/GenBank/DDBJ whole genome shotgun (WGS) entry which is preliminary data.</text>
</comment>
<evidence type="ECO:0000313" key="1">
    <source>
        <dbReference type="EMBL" id="TAA18196.1"/>
    </source>
</evidence>
<dbReference type="EMBL" id="SHME01000004">
    <property type="protein sequence ID" value="TAA18196.1"/>
    <property type="molecule type" value="Genomic_DNA"/>
</dbReference>
<evidence type="ECO:0008006" key="3">
    <source>
        <dbReference type="Google" id="ProtNLM"/>
    </source>
</evidence>
<dbReference type="RefSeq" id="WP_130532616.1">
    <property type="nucleotide sequence ID" value="NZ_SHME01000004.1"/>
</dbReference>
<reference evidence="1 2" key="1">
    <citation type="submission" date="2019-02" db="EMBL/GenBank/DDBJ databases">
        <title>WGS of Pseudoxanthomonas species novum from clinical isolates.</title>
        <authorList>
            <person name="Bernier A.-M."/>
            <person name="Bernard K."/>
            <person name="Vachon A."/>
        </authorList>
    </citation>
    <scope>NUCLEOTIDE SEQUENCE [LARGE SCALE GENOMIC DNA]</scope>
    <source>
        <strain evidence="2">NML 170316</strain>
    </source>
</reference>
<keyword evidence="2" id="KW-1185">Reference proteome</keyword>
<evidence type="ECO:0000313" key="2">
    <source>
        <dbReference type="Proteomes" id="UP000293089"/>
    </source>
</evidence>
<dbReference type="InterPro" id="IPR016893">
    <property type="entry name" value="UCP028589"/>
</dbReference>
<proteinExistence type="predicted"/>